<organism evidence="2 3">
    <name type="scientific">Skeletonema marinoi</name>
    <dbReference type="NCBI Taxonomy" id="267567"/>
    <lineage>
        <taxon>Eukaryota</taxon>
        <taxon>Sar</taxon>
        <taxon>Stramenopiles</taxon>
        <taxon>Ochrophyta</taxon>
        <taxon>Bacillariophyta</taxon>
        <taxon>Coscinodiscophyceae</taxon>
        <taxon>Thalassiosirophycidae</taxon>
        <taxon>Thalassiosirales</taxon>
        <taxon>Skeletonemataceae</taxon>
        <taxon>Skeletonema</taxon>
        <taxon>Skeletonema marinoi-dohrnii complex</taxon>
    </lineage>
</organism>
<dbReference type="Proteomes" id="UP001224775">
    <property type="component" value="Unassembled WGS sequence"/>
</dbReference>
<keyword evidence="3" id="KW-1185">Reference proteome</keyword>
<comment type="caution">
    <text evidence="2">The sequence shown here is derived from an EMBL/GenBank/DDBJ whole genome shotgun (WGS) entry which is preliminary data.</text>
</comment>
<evidence type="ECO:0000313" key="3">
    <source>
        <dbReference type="Proteomes" id="UP001224775"/>
    </source>
</evidence>
<evidence type="ECO:0000313" key="2">
    <source>
        <dbReference type="EMBL" id="KAK1738187.1"/>
    </source>
</evidence>
<feature type="region of interest" description="Disordered" evidence="1">
    <location>
        <begin position="258"/>
        <end position="278"/>
    </location>
</feature>
<evidence type="ECO:0000256" key="1">
    <source>
        <dbReference type="SAM" id="MobiDB-lite"/>
    </source>
</evidence>
<name>A0AAD8Y372_9STRA</name>
<sequence length="307" mass="34964">MTSTSPKKVVLHADDNFIKHLYAEHDKDHKPCPTCSFTGGPNKNTTQRKKTSEIINRRVNKFYHLFDPMMNFLLMNRYAMYNKQHKIDVETMPVDHVMVVHLIDLPSDNSGSSRPQLRIDKLEARAVTDLNDAERTSLQHDVSSKEPDEFLLPHLVSYRTPNEGYIWTSIRTNSYDFNPLIIGRVSQKALMGRIIAFAQGINEIAKGERQDLYDMIKKQMKEARKTKVAVPLRSLLQERNVAVAAGNAHAASCHQLNESDKENIDHSQNNTIPADRNDDGDCTGLNKLNTTTQKRILKDEKKATKVL</sequence>
<reference evidence="2" key="1">
    <citation type="submission" date="2023-06" db="EMBL/GenBank/DDBJ databases">
        <title>Survivors Of The Sea: Transcriptome response of Skeletonema marinoi to long-term dormancy.</title>
        <authorList>
            <person name="Pinder M.I.M."/>
            <person name="Kourtchenko O."/>
            <person name="Robertson E.K."/>
            <person name="Larsson T."/>
            <person name="Maumus F."/>
            <person name="Osuna-Cruz C.M."/>
            <person name="Vancaester E."/>
            <person name="Stenow R."/>
            <person name="Vandepoele K."/>
            <person name="Ploug H."/>
            <person name="Bruchert V."/>
            <person name="Godhe A."/>
            <person name="Topel M."/>
        </authorList>
    </citation>
    <scope>NUCLEOTIDE SEQUENCE</scope>
    <source>
        <strain evidence="2">R05AC</strain>
    </source>
</reference>
<proteinExistence type="predicted"/>
<accession>A0AAD8Y372</accession>
<dbReference type="AlphaFoldDB" id="A0AAD8Y372"/>
<protein>
    <submittedName>
        <fullName evidence="2">Uncharacterized protein</fullName>
    </submittedName>
</protein>
<gene>
    <name evidence="2" type="ORF">QTG54_010856</name>
</gene>
<dbReference type="EMBL" id="JATAAI010000021">
    <property type="protein sequence ID" value="KAK1738187.1"/>
    <property type="molecule type" value="Genomic_DNA"/>
</dbReference>